<organism evidence="1 2">
    <name type="scientific">Ferrimonas marina</name>
    <dbReference type="NCBI Taxonomy" id="299255"/>
    <lineage>
        <taxon>Bacteria</taxon>
        <taxon>Pseudomonadati</taxon>
        <taxon>Pseudomonadota</taxon>
        <taxon>Gammaproteobacteria</taxon>
        <taxon>Alteromonadales</taxon>
        <taxon>Ferrimonadaceae</taxon>
        <taxon>Ferrimonas</taxon>
    </lineage>
</organism>
<dbReference type="STRING" id="299255.SAMN02745129_2085"/>
<protein>
    <submittedName>
        <fullName evidence="1">Uncharacterized protein</fullName>
    </submittedName>
</protein>
<dbReference type="RefSeq" id="WP_067663381.1">
    <property type="nucleotide sequence ID" value="NZ_FQXG01000003.1"/>
</dbReference>
<dbReference type="AlphaFoldDB" id="A0A1M5TCQ0"/>
<sequence length="106" mass="12470">MIEKLESLTERLENVTVLLMARRHDCYGKKDAKVIAFTHREVQEHRESMMRYRNRLQSSTPQEEFPLPHEDRIALTDEMLAHIDKVENDFLPDIEAILADDPDPLL</sequence>
<reference evidence="1 2" key="1">
    <citation type="submission" date="2016-11" db="EMBL/GenBank/DDBJ databases">
        <authorList>
            <person name="Jaros S."/>
            <person name="Januszkiewicz K."/>
            <person name="Wedrychowicz H."/>
        </authorList>
    </citation>
    <scope>NUCLEOTIDE SEQUENCE [LARGE SCALE GENOMIC DNA]</scope>
    <source>
        <strain evidence="1 2">DSM 16917</strain>
    </source>
</reference>
<proteinExistence type="predicted"/>
<keyword evidence="2" id="KW-1185">Reference proteome</keyword>
<gene>
    <name evidence="1" type="ORF">SAMN02745129_2085</name>
</gene>
<evidence type="ECO:0000313" key="1">
    <source>
        <dbReference type="EMBL" id="SHH48466.1"/>
    </source>
</evidence>
<dbReference type="Proteomes" id="UP000184268">
    <property type="component" value="Unassembled WGS sequence"/>
</dbReference>
<name>A0A1M5TCQ0_9GAMM</name>
<accession>A0A1M5TCQ0</accession>
<evidence type="ECO:0000313" key="2">
    <source>
        <dbReference type="Proteomes" id="UP000184268"/>
    </source>
</evidence>
<dbReference type="EMBL" id="FQXG01000003">
    <property type="protein sequence ID" value="SHH48466.1"/>
    <property type="molecule type" value="Genomic_DNA"/>
</dbReference>